<evidence type="ECO:0008006" key="3">
    <source>
        <dbReference type="Google" id="ProtNLM"/>
    </source>
</evidence>
<keyword evidence="2" id="KW-1185">Reference proteome</keyword>
<dbReference type="RefSeq" id="WP_084108232.1">
    <property type="nucleotide sequence ID" value="NZ_FQZB01000004.1"/>
</dbReference>
<dbReference type="OrthoDB" id="9798081at2"/>
<gene>
    <name evidence="1" type="ORF">SAMN02745163_00591</name>
</gene>
<name>A0A1M6CZ58_9CLOT</name>
<evidence type="ECO:0000313" key="1">
    <source>
        <dbReference type="EMBL" id="SHI66153.1"/>
    </source>
</evidence>
<reference evidence="1 2" key="1">
    <citation type="submission" date="2016-11" db="EMBL/GenBank/DDBJ databases">
        <authorList>
            <person name="Jaros S."/>
            <person name="Januszkiewicz K."/>
            <person name="Wedrychowicz H."/>
        </authorList>
    </citation>
    <scope>NUCLEOTIDE SEQUENCE [LARGE SCALE GENOMIC DNA]</scope>
    <source>
        <strain evidence="1 2">DSM 21758</strain>
    </source>
</reference>
<proteinExistence type="predicted"/>
<protein>
    <recommendedName>
        <fullName evidence="3">Acetyltransferase (GNAT) domain-containing protein</fullName>
    </recommendedName>
</protein>
<dbReference type="InterPro" id="IPR016181">
    <property type="entry name" value="Acyl_CoA_acyltransferase"/>
</dbReference>
<accession>A0A1M6CZ58</accession>
<dbReference type="Proteomes" id="UP000184310">
    <property type="component" value="Unassembled WGS sequence"/>
</dbReference>
<sequence>MFKDIYIETERLIIKPYCIQDIDYLYKIYSDEKVMAYIPEGVMSYQWVEDLIKWMVEYCYEKNTPDNIIKFGVSVADKKSNRLVWIRFT</sequence>
<organism evidence="1 2">
    <name type="scientific">Clostridium cavendishii DSM 21758</name>
    <dbReference type="NCBI Taxonomy" id="1121302"/>
    <lineage>
        <taxon>Bacteria</taxon>
        <taxon>Bacillati</taxon>
        <taxon>Bacillota</taxon>
        <taxon>Clostridia</taxon>
        <taxon>Eubacteriales</taxon>
        <taxon>Clostridiaceae</taxon>
        <taxon>Clostridium</taxon>
    </lineage>
</organism>
<dbReference type="EMBL" id="FQZB01000004">
    <property type="protein sequence ID" value="SHI66153.1"/>
    <property type="molecule type" value="Genomic_DNA"/>
</dbReference>
<dbReference type="SUPFAM" id="SSF55729">
    <property type="entry name" value="Acyl-CoA N-acyltransferases (Nat)"/>
    <property type="match status" value="1"/>
</dbReference>
<evidence type="ECO:0000313" key="2">
    <source>
        <dbReference type="Proteomes" id="UP000184310"/>
    </source>
</evidence>
<dbReference type="Gene3D" id="3.40.630.30">
    <property type="match status" value="1"/>
</dbReference>
<dbReference type="AlphaFoldDB" id="A0A1M6CZ58"/>